<evidence type="ECO:0000256" key="2">
    <source>
        <dbReference type="ARBA" id="ARBA00023002"/>
    </source>
</evidence>
<dbReference type="InterPro" id="IPR036291">
    <property type="entry name" value="NAD(P)-bd_dom_sf"/>
</dbReference>
<organism evidence="4 5">
    <name type="scientific">Curtobacterium citreum</name>
    <dbReference type="NCBI Taxonomy" id="2036"/>
    <lineage>
        <taxon>Bacteria</taxon>
        <taxon>Bacillati</taxon>
        <taxon>Actinomycetota</taxon>
        <taxon>Actinomycetes</taxon>
        <taxon>Micrococcales</taxon>
        <taxon>Microbacteriaceae</taxon>
        <taxon>Curtobacterium</taxon>
    </lineage>
</organism>
<keyword evidence="1" id="KW-0521">NADP</keyword>
<dbReference type="RefSeq" id="WP_340195593.1">
    <property type="nucleotide sequence ID" value="NZ_JBBKAP010000003.1"/>
</dbReference>
<comment type="caution">
    <text evidence="4">The sequence shown here is derived from an EMBL/GenBank/DDBJ whole genome shotgun (WGS) entry which is preliminary data.</text>
</comment>
<feature type="domain" description="Enoyl reductase (ER)" evidence="3">
    <location>
        <begin position="11"/>
        <end position="297"/>
    </location>
</feature>
<gene>
    <name evidence="4" type="ORF">WMN62_01065</name>
</gene>
<dbReference type="Pfam" id="PF08240">
    <property type="entry name" value="ADH_N"/>
    <property type="match status" value="1"/>
</dbReference>
<dbReference type="InterPro" id="IPR013154">
    <property type="entry name" value="ADH-like_N"/>
</dbReference>
<dbReference type="Gene3D" id="3.40.50.720">
    <property type="entry name" value="NAD(P)-binding Rossmann-like Domain"/>
    <property type="match status" value="1"/>
</dbReference>
<dbReference type="Proteomes" id="UP001370299">
    <property type="component" value="Unassembled WGS sequence"/>
</dbReference>
<protein>
    <submittedName>
        <fullName evidence="4">Alcohol dehydrogenase catalytic domain-containing protein</fullName>
    </submittedName>
</protein>
<evidence type="ECO:0000256" key="1">
    <source>
        <dbReference type="ARBA" id="ARBA00022857"/>
    </source>
</evidence>
<evidence type="ECO:0000313" key="5">
    <source>
        <dbReference type="Proteomes" id="UP001370299"/>
    </source>
</evidence>
<dbReference type="InterPro" id="IPR011032">
    <property type="entry name" value="GroES-like_sf"/>
</dbReference>
<dbReference type="SMART" id="SM00829">
    <property type="entry name" value="PKS_ER"/>
    <property type="match status" value="1"/>
</dbReference>
<evidence type="ECO:0000259" key="3">
    <source>
        <dbReference type="SMART" id="SM00829"/>
    </source>
</evidence>
<name>A0ABU8Y5Q9_9MICO</name>
<dbReference type="Pfam" id="PF13602">
    <property type="entry name" value="ADH_zinc_N_2"/>
    <property type="match status" value="1"/>
</dbReference>
<dbReference type="InterPro" id="IPR020843">
    <property type="entry name" value="ER"/>
</dbReference>
<reference evidence="4 5" key="1">
    <citation type="submission" date="2024-03" db="EMBL/GenBank/DDBJ databases">
        <title>Whole genomes of four grape xylem sap localized bacterial endophytes.</title>
        <authorList>
            <person name="Kumar G."/>
            <person name="Savka M.A."/>
        </authorList>
    </citation>
    <scope>NUCLEOTIDE SEQUENCE [LARGE SCALE GENOMIC DNA]</scope>
    <source>
        <strain evidence="4 5">RIT_GXS8</strain>
    </source>
</reference>
<sequence length="300" mass="30650">MSNAIVITEFGGPEVLRWRAVESPEPRRGEVLVRVRAAAVGPTDLHIRAGDLTAVFPQRPGDVLGFEAAGVVEAVGVGADARAGDEVAALLPAQGGYGELVTTPVWYPKPASVSWDAAAALPASADAAVGTLHQVRAVRGETLVVLGAVGAVGAVVTQLARAQGIRVIGAARQRDADVVRGLGAEFIAFGPGLFDRIDGHVDAVIDAAGRGGLVDAVTALGTADRVSTLVGGPEVVASGALLSHPSPDRAPDALAVTMPLLAAGALRLKRRLVLPVREAAEAHRLLEAGETRDKIVLSFG</sequence>
<dbReference type="SUPFAM" id="SSF50129">
    <property type="entry name" value="GroES-like"/>
    <property type="match status" value="1"/>
</dbReference>
<dbReference type="EMBL" id="JBBLYY010000009">
    <property type="protein sequence ID" value="MEK0170052.1"/>
    <property type="molecule type" value="Genomic_DNA"/>
</dbReference>
<keyword evidence="2" id="KW-0560">Oxidoreductase</keyword>
<evidence type="ECO:0000313" key="4">
    <source>
        <dbReference type="EMBL" id="MEK0170052.1"/>
    </source>
</evidence>
<dbReference type="PANTHER" id="PTHR48106">
    <property type="entry name" value="QUINONE OXIDOREDUCTASE PIG3-RELATED"/>
    <property type="match status" value="1"/>
</dbReference>
<accession>A0ABU8Y5Q9</accession>
<proteinExistence type="predicted"/>
<dbReference type="PANTHER" id="PTHR48106:SF18">
    <property type="entry name" value="QUINONE OXIDOREDUCTASE PIG3"/>
    <property type="match status" value="1"/>
</dbReference>
<dbReference type="Gene3D" id="3.90.180.10">
    <property type="entry name" value="Medium-chain alcohol dehydrogenases, catalytic domain"/>
    <property type="match status" value="1"/>
</dbReference>
<dbReference type="SUPFAM" id="SSF51735">
    <property type="entry name" value="NAD(P)-binding Rossmann-fold domains"/>
    <property type="match status" value="1"/>
</dbReference>
<keyword evidence="5" id="KW-1185">Reference proteome</keyword>